<organism evidence="1 2">
    <name type="scientific">Cercospora zeae-maydis SCOH1-5</name>
    <dbReference type="NCBI Taxonomy" id="717836"/>
    <lineage>
        <taxon>Eukaryota</taxon>
        <taxon>Fungi</taxon>
        <taxon>Dikarya</taxon>
        <taxon>Ascomycota</taxon>
        <taxon>Pezizomycotina</taxon>
        <taxon>Dothideomycetes</taxon>
        <taxon>Dothideomycetidae</taxon>
        <taxon>Mycosphaerellales</taxon>
        <taxon>Mycosphaerellaceae</taxon>
        <taxon>Cercospora</taxon>
    </lineage>
</organism>
<name>A0A6A6F3Z5_9PEZI</name>
<reference evidence="1" key="1">
    <citation type="journal article" date="2020" name="Stud. Mycol.">
        <title>101 Dothideomycetes genomes: a test case for predicting lifestyles and emergence of pathogens.</title>
        <authorList>
            <person name="Haridas S."/>
            <person name="Albert R."/>
            <person name="Binder M."/>
            <person name="Bloem J."/>
            <person name="Labutti K."/>
            <person name="Salamov A."/>
            <person name="Andreopoulos B."/>
            <person name="Baker S."/>
            <person name="Barry K."/>
            <person name="Bills G."/>
            <person name="Bluhm B."/>
            <person name="Cannon C."/>
            <person name="Castanera R."/>
            <person name="Culley D."/>
            <person name="Daum C."/>
            <person name="Ezra D."/>
            <person name="Gonzalez J."/>
            <person name="Henrissat B."/>
            <person name="Kuo A."/>
            <person name="Liang C."/>
            <person name="Lipzen A."/>
            <person name="Lutzoni F."/>
            <person name="Magnuson J."/>
            <person name="Mondo S."/>
            <person name="Nolan M."/>
            <person name="Ohm R."/>
            <person name="Pangilinan J."/>
            <person name="Park H.-J."/>
            <person name="Ramirez L."/>
            <person name="Alfaro M."/>
            <person name="Sun H."/>
            <person name="Tritt A."/>
            <person name="Yoshinaga Y."/>
            <person name="Zwiers L.-H."/>
            <person name="Turgeon B."/>
            <person name="Goodwin S."/>
            <person name="Spatafora J."/>
            <person name="Crous P."/>
            <person name="Grigoriev I."/>
        </authorList>
    </citation>
    <scope>NUCLEOTIDE SEQUENCE</scope>
    <source>
        <strain evidence="1">SCOH1-5</strain>
    </source>
</reference>
<protein>
    <submittedName>
        <fullName evidence="1">Uncharacterized protein</fullName>
    </submittedName>
</protein>
<keyword evidence="2" id="KW-1185">Reference proteome</keyword>
<evidence type="ECO:0000313" key="1">
    <source>
        <dbReference type="EMBL" id="KAF2208004.1"/>
    </source>
</evidence>
<dbReference type="Proteomes" id="UP000799539">
    <property type="component" value="Unassembled WGS sequence"/>
</dbReference>
<proteinExistence type="predicted"/>
<accession>A0A6A6F3Z5</accession>
<dbReference type="AlphaFoldDB" id="A0A6A6F3Z5"/>
<gene>
    <name evidence="1" type="ORF">CERZMDRAFT_101851</name>
</gene>
<sequence>MPLHSPDGHYIQGFSAAACVAAFTAATRPRHSLRFHQSSPTRLSCATAQRVAGGFRPTRHIFGQLAKISNKDRTSVTSDKQKVALHRARYAAGKEEVLWD</sequence>
<evidence type="ECO:0000313" key="2">
    <source>
        <dbReference type="Proteomes" id="UP000799539"/>
    </source>
</evidence>
<dbReference type="EMBL" id="ML992698">
    <property type="protein sequence ID" value="KAF2208004.1"/>
    <property type="molecule type" value="Genomic_DNA"/>
</dbReference>